<sequence>MVGVNAWRRYRCREVVGTAQPEGCQWTMSRKCERGWGAQMGVGMLCGGVLFLLLILLFFLFLFLFTRFLFLPLTFLFIPTNFLFNHILPLKTPCLNPPLHIPLAYIRNRIAASLPKLYRLRT</sequence>
<dbReference type="Proteomes" id="UP000799291">
    <property type="component" value="Unassembled WGS sequence"/>
</dbReference>
<dbReference type="EMBL" id="MU005576">
    <property type="protein sequence ID" value="KAF2686718.1"/>
    <property type="molecule type" value="Genomic_DNA"/>
</dbReference>
<evidence type="ECO:0000256" key="1">
    <source>
        <dbReference type="SAM" id="Phobius"/>
    </source>
</evidence>
<gene>
    <name evidence="2" type="ORF">K458DRAFT_202036</name>
</gene>
<accession>A0A6G1J8H4</accession>
<protein>
    <submittedName>
        <fullName evidence="2">Uncharacterized protein</fullName>
    </submittedName>
</protein>
<evidence type="ECO:0000313" key="3">
    <source>
        <dbReference type="Proteomes" id="UP000799291"/>
    </source>
</evidence>
<name>A0A6G1J8H4_9PLEO</name>
<keyword evidence="1" id="KW-0472">Membrane</keyword>
<proteinExistence type="predicted"/>
<keyword evidence="3" id="KW-1185">Reference proteome</keyword>
<reference evidence="2" key="1">
    <citation type="journal article" date="2020" name="Stud. Mycol.">
        <title>101 Dothideomycetes genomes: a test case for predicting lifestyles and emergence of pathogens.</title>
        <authorList>
            <person name="Haridas S."/>
            <person name="Albert R."/>
            <person name="Binder M."/>
            <person name="Bloem J."/>
            <person name="Labutti K."/>
            <person name="Salamov A."/>
            <person name="Andreopoulos B."/>
            <person name="Baker S."/>
            <person name="Barry K."/>
            <person name="Bills G."/>
            <person name="Bluhm B."/>
            <person name="Cannon C."/>
            <person name="Castanera R."/>
            <person name="Culley D."/>
            <person name="Daum C."/>
            <person name="Ezra D."/>
            <person name="Gonzalez J."/>
            <person name="Henrissat B."/>
            <person name="Kuo A."/>
            <person name="Liang C."/>
            <person name="Lipzen A."/>
            <person name="Lutzoni F."/>
            <person name="Magnuson J."/>
            <person name="Mondo S."/>
            <person name="Nolan M."/>
            <person name="Ohm R."/>
            <person name="Pangilinan J."/>
            <person name="Park H.-J."/>
            <person name="Ramirez L."/>
            <person name="Alfaro M."/>
            <person name="Sun H."/>
            <person name="Tritt A."/>
            <person name="Yoshinaga Y."/>
            <person name="Zwiers L.-H."/>
            <person name="Turgeon B."/>
            <person name="Goodwin S."/>
            <person name="Spatafora J."/>
            <person name="Crous P."/>
            <person name="Grigoriev I."/>
        </authorList>
    </citation>
    <scope>NUCLEOTIDE SEQUENCE</scope>
    <source>
        <strain evidence="2">CBS 122367</strain>
    </source>
</reference>
<feature type="transmembrane region" description="Helical" evidence="1">
    <location>
        <begin position="40"/>
        <end position="63"/>
    </location>
</feature>
<keyword evidence="1" id="KW-0812">Transmembrane</keyword>
<evidence type="ECO:0000313" key="2">
    <source>
        <dbReference type="EMBL" id="KAF2686718.1"/>
    </source>
</evidence>
<keyword evidence="1" id="KW-1133">Transmembrane helix</keyword>
<dbReference type="AlphaFoldDB" id="A0A6G1J8H4"/>
<organism evidence="2 3">
    <name type="scientific">Lentithecium fluviatile CBS 122367</name>
    <dbReference type="NCBI Taxonomy" id="1168545"/>
    <lineage>
        <taxon>Eukaryota</taxon>
        <taxon>Fungi</taxon>
        <taxon>Dikarya</taxon>
        <taxon>Ascomycota</taxon>
        <taxon>Pezizomycotina</taxon>
        <taxon>Dothideomycetes</taxon>
        <taxon>Pleosporomycetidae</taxon>
        <taxon>Pleosporales</taxon>
        <taxon>Massarineae</taxon>
        <taxon>Lentitheciaceae</taxon>
        <taxon>Lentithecium</taxon>
    </lineage>
</organism>
<feature type="transmembrane region" description="Helical" evidence="1">
    <location>
        <begin position="69"/>
        <end position="88"/>
    </location>
</feature>